<evidence type="ECO:0000256" key="2">
    <source>
        <dbReference type="SAM" id="SignalP"/>
    </source>
</evidence>
<dbReference type="AlphaFoldDB" id="A0AAV4ERR5"/>
<keyword evidence="2" id="KW-0732">Signal</keyword>
<feature type="region of interest" description="Disordered" evidence="1">
    <location>
        <begin position="158"/>
        <end position="192"/>
    </location>
</feature>
<proteinExistence type="predicted"/>
<dbReference type="Proteomes" id="UP000762676">
    <property type="component" value="Unassembled WGS sequence"/>
</dbReference>
<sequence>MSFRPTLMPVMLVLLCVAGLGVVTSHVPYDPFADDYGSDFLKDGSSNDDIKSSFTGFMQRLQDIFSHRSLDDQGDFPAGVTMHYTVAGDDDTASNHTDHTHRACLRYFTEIFHKVGHPLNTTALQLNAHALSHACRVLKSLGIIPGLGAAVVSANFNTTDQGHGHGQGQGHSQGQGHGRNPHSNGGGTTVKEPSLDLVKKLEDLVGGSQHDDNSDSDRDFMSLQDLFDRKFNISSKFG</sequence>
<dbReference type="EMBL" id="BMAT01007404">
    <property type="protein sequence ID" value="GFR63370.1"/>
    <property type="molecule type" value="Genomic_DNA"/>
</dbReference>
<evidence type="ECO:0000256" key="1">
    <source>
        <dbReference type="SAM" id="MobiDB-lite"/>
    </source>
</evidence>
<evidence type="ECO:0000313" key="4">
    <source>
        <dbReference type="Proteomes" id="UP000762676"/>
    </source>
</evidence>
<feature type="compositionally biased region" description="Gly residues" evidence="1">
    <location>
        <begin position="164"/>
        <end position="177"/>
    </location>
</feature>
<keyword evidence="4" id="KW-1185">Reference proteome</keyword>
<reference evidence="3 4" key="1">
    <citation type="journal article" date="2021" name="Elife">
        <title>Chloroplast acquisition without the gene transfer in kleptoplastic sea slugs, Plakobranchus ocellatus.</title>
        <authorList>
            <person name="Maeda T."/>
            <person name="Takahashi S."/>
            <person name="Yoshida T."/>
            <person name="Shimamura S."/>
            <person name="Takaki Y."/>
            <person name="Nagai Y."/>
            <person name="Toyoda A."/>
            <person name="Suzuki Y."/>
            <person name="Arimoto A."/>
            <person name="Ishii H."/>
            <person name="Satoh N."/>
            <person name="Nishiyama T."/>
            <person name="Hasebe M."/>
            <person name="Maruyama T."/>
            <person name="Minagawa J."/>
            <person name="Obokata J."/>
            <person name="Shigenobu S."/>
        </authorList>
    </citation>
    <scope>NUCLEOTIDE SEQUENCE [LARGE SCALE GENOMIC DNA]</scope>
</reference>
<evidence type="ECO:0000313" key="3">
    <source>
        <dbReference type="EMBL" id="GFR63370.1"/>
    </source>
</evidence>
<organism evidence="3 4">
    <name type="scientific">Elysia marginata</name>
    <dbReference type="NCBI Taxonomy" id="1093978"/>
    <lineage>
        <taxon>Eukaryota</taxon>
        <taxon>Metazoa</taxon>
        <taxon>Spiralia</taxon>
        <taxon>Lophotrochozoa</taxon>
        <taxon>Mollusca</taxon>
        <taxon>Gastropoda</taxon>
        <taxon>Heterobranchia</taxon>
        <taxon>Euthyneura</taxon>
        <taxon>Panpulmonata</taxon>
        <taxon>Sacoglossa</taxon>
        <taxon>Placobranchoidea</taxon>
        <taxon>Plakobranchidae</taxon>
        <taxon>Elysia</taxon>
    </lineage>
</organism>
<gene>
    <name evidence="3" type="ORF">ElyMa_003601600</name>
</gene>
<feature type="signal peptide" evidence="2">
    <location>
        <begin position="1"/>
        <end position="25"/>
    </location>
</feature>
<comment type="caution">
    <text evidence="3">The sequence shown here is derived from an EMBL/GenBank/DDBJ whole genome shotgun (WGS) entry which is preliminary data.</text>
</comment>
<name>A0AAV4ERR5_9GAST</name>
<protein>
    <submittedName>
        <fullName evidence="3">Uncharacterized protein</fullName>
    </submittedName>
</protein>
<feature type="chain" id="PRO_5043708153" evidence="2">
    <location>
        <begin position="26"/>
        <end position="238"/>
    </location>
</feature>
<accession>A0AAV4ERR5</accession>